<keyword evidence="3" id="KW-1185">Reference proteome</keyword>
<organism evidence="2 3">
    <name type="scientific">Phomopsis amygdali</name>
    <name type="common">Fusicoccum amygdali</name>
    <dbReference type="NCBI Taxonomy" id="1214568"/>
    <lineage>
        <taxon>Eukaryota</taxon>
        <taxon>Fungi</taxon>
        <taxon>Dikarya</taxon>
        <taxon>Ascomycota</taxon>
        <taxon>Pezizomycotina</taxon>
        <taxon>Sordariomycetes</taxon>
        <taxon>Sordariomycetidae</taxon>
        <taxon>Diaporthales</taxon>
        <taxon>Diaporthaceae</taxon>
        <taxon>Diaporthe</taxon>
    </lineage>
</organism>
<feature type="domain" description="Peptidase A1" evidence="1">
    <location>
        <begin position="48"/>
        <end position="411"/>
    </location>
</feature>
<dbReference type="Gene3D" id="2.40.70.10">
    <property type="entry name" value="Acid Proteases"/>
    <property type="match status" value="2"/>
</dbReference>
<evidence type="ECO:0000313" key="2">
    <source>
        <dbReference type="EMBL" id="KAK2607567.1"/>
    </source>
</evidence>
<accession>A0AAD9W5I7</accession>
<dbReference type="Pfam" id="PF00026">
    <property type="entry name" value="Asp"/>
    <property type="match status" value="1"/>
</dbReference>
<dbReference type="SUPFAM" id="SSF50630">
    <property type="entry name" value="Acid proteases"/>
    <property type="match status" value="1"/>
</dbReference>
<comment type="caution">
    <text evidence="2">The sequence shown here is derived from an EMBL/GenBank/DDBJ whole genome shotgun (WGS) entry which is preliminary data.</text>
</comment>
<dbReference type="Proteomes" id="UP001265746">
    <property type="component" value="Unassembled WGS sequence"/>
</dbReference>
<evidence type="ECO:0000259" key="1">
    <source>
        <dbReference type="PROSITE" id="PS51767"/>
    </source>
</evidence>
<reference evidence="2" key="1">
    <citation type="submission" date="2023-06" db="EMBL/GenBank/DDBJ databases">
        <authorList>
            <person name="Noh H."/>
        </authorList>
    </citation>
    <scope>NUCLEOTIDE SEQUENCE</scope>
    <source>
        <strain evidence="2">DUCC20226</strain>
    </source>
</reference>
<protein>
    <recommendedName>
        <fullName evidence="1">Peptidase A1 domain-containing protein</fullName>
    </recommendedName>
</protein>
<dbReference type="AlphaFoldDB" id="A0AAD9W5I7"/>
<dbReference type="PROSITE" id="PS51767">
    <property type="entry name" value="PEPTIDASE_A1"/>
    <property type="match status" value="1"/>
</dbReference>
<dbReference type="InterPro" id="IPR033121">
    <property type="entry name" value="PEPTIDASE_A1"/>
</dbReference>
<evidence type="ECO:0000313" key="3">
    <source>
        <dbReference type="Proteomes" id="UP001265746"/>
    </source>
</evidence>
<dbReference type="EMBL" id="JAUJFL010000003">
    <property type="protein sequence ID" value="KAK2607567.1"/>
    <property type="molecule type" value="Genomic_DNA"/>
</dbReference>
<proteinExistence type="predicted"/>
<dbReference type="InterPro" id="IPR021109">
    <property type="entry name" value="Peptidase_aspartic_dom_sf"/>
</dbReference>
<sequence>MAPSSLVSIDSPKMKTGMMIMSVGTVVAQTVPTVHIPLNLRNGPNHKTSTDVFIPSLNTTLEVVYDQGSENFFVFGPDSIANWGRTCLGCQGPCNASVPAGDYLNYPSSSTASKPVPFSSFYAYGGLDKIYLGDVAINETFNFINNAGQSTKSPDTTVAIVDYLQQRLGDDGDCSPTPIYDLGILGVSPYYHSNNETGRNTTGPSFRQDLLERGLISAPVQSLWFDEAPSDVLGTYTGGGLQGGIDTSKYDGPLVKVPNTWTQGRVGYYVPAPKLSSNGIPIATGSASGDAPDCLVDSGTHNDDIPVADEAAFFNATGIRRSPAGHVSWPGTCDSIPADKTVDYTFDGVNEGESITIKVPIRSYVRFTLDSDTEAGYCFLSLEPSGCILGSPFATAAFFAADDERGEIAFAKGAVSKAGTAVDEASVIARIP</sequence>
<name>A0AAD9W5I7_PHOAM</name>
<gene>
    <name evidence="2" type="ORF">N8I77_006231</name>
</gene>